<dbReference type="GO" id="GO:0005509">
    <property type="term" value="F:calcium ion binding"/>
    <property type="evidence" value="ECO:0007669"/>
    <property type="project" value="InterPro"/>
</dbReference>
<dbReference type="EMBL" id="PYDT01000010">
    <property type="protein sequence ID" value="THU48060.1"/>
    <property type="molecule type" value="Genomic_DNA"/>
</dbReference>
<dbReference type="Pfam" id="PF00069">
    <property type="entry name" value="Pkinase"/>
    <property type="match status" value="2"/>
</dbReference>
<keyword evidence="2" id="KW-0723">Serine/threonine-protein kinase</keyword>
<comment type="similarity">
    <text evidence="10">Belongs to the protein kinase superfamily. Ser/Thr protein kinase family. CDPK subfamily.</text>
</comment>
<evidence type="ECO:0000256" key="11">
    <source>
        <dbReference type="ARBA" id="ARBA00047899"/>
    </source>
</evidence>
<organism evidence="17 18">
    <name type="scientific">Musa balbisiana</name>
    <name type="common">Banana</name>
    <dbReference type="NCBI Taxonomy" id="52838"/>
    <lineage>
        <taxon>Eukaryota</taxon>
        <taxon>Viridiplantae</taxon>
        <taxon>Streptophyta</taxon>
        <taxon>Embryophyta</taxon>
        <taxon>Tracheophyta</taxon>
        <taxon>Spermatophyta</taxon>
        <taxon>Magnoliopsida</taxon>
        <taxon>Liliopsida</taxon>
        <taxon>Zingiberales</taxon>
        <taxon>Musaceae</taxon>
        <taxon>Musa</taxon>
    </lineage>
</organism>
<evidence type="ECO:0000256" key="8">
    <source>
        <dbReference type="ARBA" id="ARBA00022837"/>
    </source>
</evidence>
<dbReference type="PROSITE" id="PS00018">
    <property type="entry name" value="EF_HAND_1"/>
    <property type="match status" value="4"/>
</dbReference>
<proteinExistence type="inferred from homology"/>
<dbReference type="InterPro" id="IPR050205">
    <property type="entry name" value="CDPK_Ser/Thr_kinases"/>
</dbReference>
<dbReference type="GO" id="GO:0005524">
    <property type="term" value="F:ATP binding"/>
    <property type="evidence" value="ECO:0007669"/>
    <property type="project" value="UniProtKB-UniRule"/>
</dbReference>
<keyword evidence="9 13" id="KW-0067">ATP-binding</keyword>
<evidence type="ECO:0000256" key="9">
    <source>
        <dbReference type="ARBA" id="ARBA00022840"/>
    </source>
</evidence>
<dbReference type="Gene3D" id="1.10.238.10">
    <property type="entry name" value="EF-hand"/>
    <property type="match status" value="1"/>
</dbReference>
<dbReference type="InterPro" id="IPR011992">
    <property type="entry name" value="EF-hand-dom_pair"/>
</dbReference>
<evidence type="ECO:0000256" key="14">
    <source>
        <dbReference type="SAM" id="MobiDB-lite"/>
    </source>
</evidence>
<dbReference type="CDD" id="cd05117">
    <property type="entry name" value="STKc_CAMK"/>
    <property type="match status" value="1"/>
</dbReference>
<dbReference type="InterPro" id="IPR002048">
    <property type="entry name" value="EF_hand_dom"/>
</dbReference>
<dbReference type="PROSITE" id="PS00107">
    <property type="entry name" value="PROTEIN_KINASE_ATP"/>
    <property type="match status" value="1"/>
</dbReference>
<evidence type="ECO:0000313" key="18">
    <source>
        <dbReference type="Proteomes" id="UP000317650"/>
    </source>
</evidence>
<keyword evidence="5" id="KW-0677">Repeat</keyword>
<dbReference type="EC" id="2.7.11.1" evidence="1"/>
<dbReference type="InterPro" id="IPR018247">
    <property type="entry name" value="EF_Hand_1_Ca_BS"/>
</dbReference>
<evidence type="ECO:0000259" key="15">
    <source>
        <dbReference type="PROSITE" id="PS50011"/>
    </source>
</evidence>
<dbReference type="FunFam" id="3.30.200.20:FF:000004">
    <property type="entry name" value="Calcium-dependent protein kinase 1"/>
    <property type="match status" value="1"/>
</dbReference>
<reference evidence="17 18" key="1">
    <citation type="journal article" date="2019" name="Nat. Plants">
        <title>Genome sequencing of Musa balbisiana reveals subgenome evolution and function divergence in polyploid bananas.</title>
        <authorList>
            <person name="Yao X."/>
        </authorList>
    </citation>
    <scope>NUCLEOTIDE SEQUENCE [LARGE SCALE GENOMIC DNA]</scope>
    <source>
        <strain evidence="18">cv. DH-PKW</strain>
        <tissue evidence="17">Leaves</tissue>
    </source>
</reference>
<keyword evidence="6 13" id="KW-0547">Nucleotide-binding</keyword>
<dbReference type="InterPro" id="IPR011009">
    <property type="entry name" value="Kinase-like_dom_sf"/>
</dbReference>
<dbReference type="InterPro" id="IPR000719">
    <property type="entry name" value="Prot_kinase_dom"/>
</dbReference>
<dbReference type="InterPro" id="IPR017441">
    <property type="entry name" value="Protein_kinase_ATP_BS"/>
</dbReference>
<keyword evidence="18" id="KW-1185">Reference proteome</keyword>
<dbReference type="STRING" id="52838.A0A4S8IIC2"/>
<keyword evidence="4" id="KW-0479">Metal-binding</keyword>
<keyword evidence="8" id="KW-0106">Calcium</keyword>
<feature type="domain" description="EF-hand" evidence="16">
    <location>
        <begin position="549"/>
        <end position="580"/>
    </location>
</feature>
<evidence type="ECO:0000256" key="1">
    <source>
        <dbReference type="ARBA" id="ARBA00012513"/>
    </source>
</evidence>
<dbReference type="InterPro" id="IPR008271">
    <property type="entry name" value="Ser/Thr_kinase_AS"/>
</dbReference>
<evidence type="ECO:0000259" key="16">
    <source>
        <dbReference type="PROSITE" id="PS50222"/>
    </source>
</evidence>
<feature type="domain" description="EF-hand" evidence="16">
    <location>
        <begin position="475"/>
        <end position="510"/>
    </location>
</feature>
<dbReference type="Pfam" id="PF13499">
    <property type="entry name" value="EF-hand_7"/>
    <property type="match status" value="2"/>
</dbReference>
<dbReference type="SUPFAM" id="SSF56112">
    <property type="entry name" value="Protein kinase-like (PK-like)"/>
    <property type="match status" value="1"/>
</dbReference>
<dbReference type="SMART" id="SM00054">
    <property type="entry name" value="EFh"/>
    <property type="match status" value="4"/>
</dbReference>
<dbReference type="SMART" id="SM00220">
    <property type="entry name" value="S_TKc"/>
    <property type="match status" value="1"/>
</dbReference>
<evidence type="ECO:0000256" key="10">
    <source>
        <dbReference type="ARBA" id="ARBA00024334"/>
    </source>
</evidence>
<sequence length="601" mass="65821">MGNTCVGPTLGRHSFFQSVSAAVLWRPRSSSAAASDESPSAAPAPDRPPEPVTISSDDLKSSGSTPPAGEYPPQSPPTHFKRLPSAGAVLPRKTDNLKDLYTLGRKLGQGQFGTTHLCVEKATGKRFACKSIAKRKLATYEDVEDVRREIQIMHHLSGHPNVISIIGTFEDSVAVHLVMDLCAGGELFDRIIQRGHFSEKAAAGLARVIVGVVEACHSMGVMHRDLKPENFLFVNRNEDSPLKTIDFGLSVFFKPGEVRPERLANLPGGALQTGAAWALARAQALGASGERLGETFTDVVGSPYYVAPEVLLKYYGPEADVWSVGVIIYIILSGVPPFWDETEQGIFEQVLGGELDFSSDPWPSISESAKDLVRRMLVRDPKKRLTAHEALCHPWVCVDGVAPDKPLDSAVLTRLKQFSAMNKLKKMAIRVIAESLSEEEIAGLKEMFKMIDADNSGQITYEELKVGLKKVGANLKESEISALMAAADIDNSGTIDYGEFIAATLHLNKIEREDNLFSAFSYFDKDGSGYITQDELQKACDEFGIEDVHIEEIIQEIDQDNDGRIDYNEFATMMHKGNAAFGKKGQRNNYSFGLREALRLG</sequence>
<dbReference type="GO" id="GO:0004674">
    <property type="term" value="F:protein serine/threonine kinase activity"/>
    <property type="evidence" value="ECO:0007669"/>
    <property type="project" value="UniProtKB-KW"/>
</dbReference>
<evidence type="ECO:0000256" key="13">
    <source>
        <dbReference type="PROSITE-ProRule" id="PRU10141"/>
    </source>
</evidence>
<evidence type="ECO:0000256" key="7">
    <source>
        <dbReference type="ARBA" id="ARBA00022777"/>
    </source>
</evidence>
<feature type="domain" description="EF-hand" evidence="16">
    <location>
        <begin position="511"/>
        <end position="546"/>
    </location>
</feature>
<evidence type="ECO:0000256" key="4">
    <source>
        <dbReference type="ARBA" id="ARBA00022723"/>
    </source>
</evidence>
<feature type="binding site" evidence="13">
    <location>
        <position position="134"/>
    </location>
    <ligand>
        <name>ATP</name>
        <dbReference type="ChEBI" id="CHEBI:30616"/>
    </ligand>
</feature>
<comment type="catalytic activity">
    <reaction evidence="11">
        <text>L-threonyl-[protein] + ATP = O-phospho-L-threonyl-[protein] + ADP + H(+)</text>
        <dbReference type="Rhea" id="RHEA:46608"/>
        <dbReference type="Rhea" id="RHEA-COMP:11060"/>
        <dbReference type="Rhea" id="RHEA-COMP:11605"/>
        <dbReference type="ChEBI" id="CHEBI:15378"/>
        <dbReference type="ChEBI" id="CHEBI:30013"/>
        <dbReference type="ChEBI" id="CHEBI:30616"/>
        <dbReference type="ChEBI" id="CHEBI:61977"/>
        <dbReference type="ChEBI" id="CHEBI:456216"/>
        <dbReference type="EC" id="2.7.11.1"/>
    </reaction>
</comment>
<protein>
    <recommendedName>
        <fullName evidence="1">non-specific serine/threonine protein kinase</fullName>
        <ecNumber evidence="1">2.7.11.1</ecNumber>
    </recommendedName>
</protein>
<feature type="region of interest" description="Disordered" evidence="14">
    <location>
        <begin position="27"/>
        <end position="83"/>
    </location>
</feature>
<evidence type="ECO:0000256" key="12">
    <source>
        <dbReference type="ARBA" id="ARBA00048679"/>
    </source>
</evidence>
<feature type="domain" description="EF-hand" evidence="16">
    <location>
        <begin position="439"/>
        <end position="474"/>
    </location>
</feature>
<evidence type="ECO:0000256" key="5">
    <source>
        <dbReference type="ARBA" id="ARBA00022737"/>
    </source>
</evidence>
<name>A0A4S8IIC2_MUSBA</name>
<accession>A0A4S8IIC2</accession>
<dbReference type="Gene3D" id="1.10.510.10">
    <property type="entry name" value="Transferase(Phosphotransferase) domain 1"/>
    <property type="match status" value="1"/>
</dbReference>
<dbReference type="SUPFAM" id="SSF47473">
    <property type="entry name" value="EF-hand"/>
    <property type="match status" value="1"/>
</dbReference>
<keyword evidence="3" id="KW-0808">Transferase</keyword>
<dbReference type="FunFam" id="1.10.238.10:FF:000015">
    <property type="entry name" value="Calcium-dependent protein kinase 1"/>
    <property type="match status" value="1"/>
</dbReference>
<feature type="compositionally biased region" description="Polar residues" evidence="14">
    <location>
        <begin position="53"/>
        <end position="65"/>
    </location>
</feature>
<dbReference type="PANTHER" id="PTHR24349">
    <property type="entry name" value="SERINE/THREONINE-PROTEIN KINASE"/>
    <property type="match status" value="1"/>
</dbReference>
<evidence type="ECO:0000256" key="3">
    <source>
        <dbReference type="ARBA" id="ARBA00022679"/>
    </source>
</evidence>
<dbReference type="Proteomes" id="UP000317650">
    <property type="component" value="Chromosome 9"/>
</dbReference>
<feature type="compositionally biased region" description="Low complexity" evidence="14">
    <location>
        <begin position="27"/>
        <end position="44"/>
    </location>
</feature>
<evidence type="ECO:0000313" key="17">
    <source>
        <dbReference type="EMBL" id="THU48060.1"/>
    </source>
</evidence>
<dbReference type="CDD" id="cd00051">
    <property type="entry name" value="EFh"/>
    <property type="match status" value="2"/>
</dbReference>
<dbReference type="AlphaFoldDB" id="A0A4S8IIC2"/>
<comment type="caution">
    <text evidence="17">The sequence shown here is derived from an EMBL/GenBank/DDBJ whole genome shotgun (WGS) entry which is preliminary data.</text>
</comment>
<dbReference type="PROSITE" id="PS50011">
    <property type="entry name" value="PROTEIN_KINASE_DOM"/>
    <property type="match status" value="1"/>
</dbReference>
<dbReference type="PROSITE" id="PS50222">
    <property type="entry name" value="EF_HAND_2"/>
    <property type="match status" value="4"/>
</dbReference>
<dbReference type="Gene3D" id="3.30.200.20">
    <property type="entry name" value="Phosphorylase Kinase, domain 1"/>
    <property type="match status" value="1"/>
</dbReference>
<dbReference type="PROSITE" id="PS00108">
    <property type="entry name" value="PROTEIN_KINASE_ST"/>
    <property type="match status" value="1"/>
</dbReference>
<feature type="domain" description="Protein kinase" evidence="15">
    <location>
        <begin position="101"/>
        <end position="396"/>
    </location>
</feature>
<evidence type="ECO:0000256" key="2">
    <source>
        <dbReference type="ARBA" id="ARBA00022527"/>
    </source>
</evidence>
<gene>
    <name evidence="17" type="ORF">C4D60_Mb09t22250</name>
</gene>
<comment type="catalytic activity">
    <reaction evidence="12">
        <text>L-seryl-[protein] + ATP = O-phospho-L-seryl-[protein] + ADP + H(+)</text>
        <dbReference type="Rhea" id="RHEA:17989"/>
        <dbReference type="Rhea" id="RHEA-COMP:9863"/>
        <dbReference type="Rhea" id="RHEA-COMP:11604"/>
        <dbReference type="ChEBI" id="CHEBI:15378"/>
        <dbReference type="ChEBI" id="CHEBI:29999"/>
        <dbReference type="ChEBI" id="CHEBI:30616"/>
        <dbReference type="ChEBI" id="CHEBI:83421"/>
        <dbReference type="ChEBI" id="CHEBI:456216"/>
        <dbReference type="EC" id="2.7.11.1"/>
    </reaction>
</comment>
<keyword evidence="7" id="KW-0418">Kinase</keyword>
<evidence type="ECO:0000256" key="6">
    <source>
        <dbReference type="ARBA" id="ARBA00022741"/>
    </source>
</evidence>